<name>A0ACA9NSK2_9GLOM</name>
<gene>
    <name evidence="1" type="ORF">SPELUC_LOCUS9743</name>
</gene>
<protein>
    <submittedName>
        <fullName evidence="1">14739_t:CDS:1</fullName>
    </submittedName>
</protein>
<dbReference type="EMBL" id="CAJVPW010016804">
    <property type="protein sequence ID" value="CAG8672674.1"/>
    <property type="molecule type" value="Genomic_DNA"/>
</dbReference>
<reference evidence="1" key="1">
    <citation type="submission" date="2021-06" db="EMBL/GenBank/DDBJ databases">
        <authorList>
            <person name="Kallberg Y."/>
            <person name="Tangrot J."/>
            <person name="Rosling A."/>
        </authorList>
    </citation>
    <scope>NUCLEOTIDE SEQUENCE</scope>
    <source>
        <strain evidence="1">28 12/20/2015</strain>
    </source>
</reference>
<organism evidence="1 2">
    <name type="scientific">Cetraspora pellucida</name>
    <dbReference type="NCBI Taxonomy" id="1433469"/>
    <lineage>
        <taxon>Eukaryota</taxon>
        <taxon>Fungi</taxon>
        <taxon>Fungi incertae sedis</taxon>
        <taxon>Mucoromycota</taxon>
        <taxon>Glomeromycotina</taxon>
        <taxon>Glomeromycetes</taxon>
        <taxon>Diversisporales</taxon>
        <taxon>Gigasporaceae</taxon>
        <taxon>Cetraspora</taxon>
    </lineage>
</organism>
<feature type="non-terminal residue" evidence="1">
    <location>
        <position position="114"/>
    </location>
</feature>
<evidence type="ECO:0000313" key="2">
    <source>
        <dbReference type="Proteomes" id="UP000789366"/>
    </source>
</evidence>
<keyword evidence="2" id="KW-1185">Reference proteome</keyword>
<evidence type="ECO:0000313" key="1">
    <source>
        <dbReference type="EMBL" id="CAG8672674.1"/>
    </source>
</evidence>
<sequence length="114" mass="12946">MTKRDNNNIFISGANKLIDNYAIEGTACWASQVEENELFETNKENISFSVQNETRTNTKKPTNTLQINVKQQSNYGPNNSPNHVLENNKPKHVLANNSKEPGHVLRHSVQKQEN</sequence>
<accession>A0ACA9NSK2</accession>
<proteinExistence type="predicted"/>
<dbReference type="Proteomes" id="UP000789366">
    <property type="component" value="Unassembled WGS sequence"/>
</dbReference>
<comment type="caution">
    <text evidence="1">The sequence shown here is derived from an EMBL/GenBank/DDBJ whole genome shotgun (WGS) entry which is preliminary data.</text>
</comment>